<dbReference type="GO" id="GO:0008810">
    <property type="term" value="F:cellulase activity"/>
    <property type="evidence" value="ECO:0007669"/>
    <property type="project" value="UniProtKB-EC"/>
</dbReference>
<dbReference type="SUPFAM" id="SSF49265">
    <property type="entry name" value="Fibronectin type III"/>
    <property type="match status" value="2"/>
</dbReference>
<evidence type="ECO:0000256" key="5">
    <source>
        <dbReference type="ARBA" id="ARBA00023295"/>
    </source>
</evidence>
<keyword evidence="3 9" id="KW-0136">Cellulose degradation</keyword>
<evidence type="ECO:0000313" key="13">
    <source>
        <dbReference type="EMBL" id="PWW45117.1"/>
    </source>
</evidence>
<comment type="catalytic activity">
    <reaction evidence="1 9">
        <text>Endohydrolysis of (1-&gt;4)-beta-D-glucosidic linkages in cellulose, lichenin and cereal beta-D-glucans.</text>
        <dbReference type="EC" id="3.2.1.4"/>
    </reaction>
</comment>
<evidence type="ECO:0000259" key="11">
    <source>
        <dbReference type="PROSITE" id="PS50853"/>
    </source>
</evidence>
<dbReference type="Pfam" id="PF00759">
    <property type="entry name" value="Glyco_hydro_9"/>
    <property type="match status" value="1"/>
</dbReference>
<dbReference type="InterPro" id="IPR001956">
    <property type="entry name" value="CBM3"/>
</dbReference>
<dbReference type="InterPro" id="IPR033126">
    <property type="entry name" value="Glyco_hydro_9_Asp/Glu_AS"/>
</dbReference>
<feature type="active site" evidence="8">
    <location>
        <position position="458"/>
    </location>
</feature>
<dbReference type="SUPFAM" id="SSF48208">
    <property type="entry name" value="Six-hairpin glycosidases"/>
    <property type="match status" value="1"/>
</dbReference>
<keyword evidence="5 7" id="KW-0326">Glycosidase</keyword>
<protein>
    <recommendedName>
        <fullName evidence="9">Endoglucanase</fullName>
        <ecNumber evidence="9">3.2.1.4</ecNumber>
    </recommendedName>
</protein>
<dbReference type="InterPro" id="IPR008965">
    <property type="entry name" value="CBM2/CBM3_carb-bd_dom_sf"/>
</dbReference>
<dbReference type="InterPro" id="IPR012341">
    <property type="entry name" value="6hp_glycosidase-like_sf"/>
</dbReference>
<dbReference type="SUPFAM" id="SSF49384">
    <property type="entry name" value="Carbohydrate-binding domain"/>
    <property type="match status" value="2"/>
</dbReference>
<feature type="region of interest" description="Disordered" evidence="10">
    <location>
        <begin position="414"/>
        <end position="434"/>
    </location>
</feature>
<dbReference type="InterPro" id="IPR036116">
    <property type="entry name" value="FN3_sf"/>
</dbReference>
<dbReference type="FunFam" id="1.50.10.10:FF:000020">
    <property type="entry name" value="Endoglucanase"/>
    <property type="match status" value="1"/>
</dbReference>
<feature type="chain" id="PRO_5033106670" description="Endoglucanase" evidence="9">
    <location>
        <begin position="30"/>
        <end position="999"/>
    </location>
</feature>
<dbReference type="PROSITE" id="PS50853">
    <property type="entry name" value="FN3"/>
    <property type="match status" value="1"/>
</dbReference>
<evidence type="ECO:0000256" key="1">
    <source>
        <dbReference type="ARBA" id="ARBA00000966"/>
    </source>
</evidence>
<feature type="active site" evidence="7">
    <location>
        <position position="420"/>
    </location>
</feature>
<evidence type="ECO:0000256" key="8">
    <source>
        <dbReference type="PROSITE-ProRule" id="PRU10060"/>
    </source>
</evidence>
<evidence type="ECO:0000256" key="6">
    <source>
        <dbReference type="ARBA" id="ARBA00023326"/>
    </source>
</evidence>
<evidence type="ECO:0000256" key="4">
    <source>
        <dbReference type="ARBA" id="ARBA00023277"/>
    </source>
</evidence>
<dbReference type="Pfam" id="PF00942">
    <property type="entry name" value="CBM_3"/>
    <property type="match status" value="2"/>
</dbReference>
<evidence type="ECO:0000256" key="2">
    <source>
        <dbReference type="ARBA" id="ARBA00022801"/>
    </source>
</evidence>
<feature type="domain" description="CBM3" evidence="12">
    <location>
        <begin position="847"/>
        <end position="999"/>
    </location>
</feature>
<evidence type="ECO:0000256" key="3">
    <source>
        <dbReference type="ARBA" id="ARBA00023001"/>
    </source>
</evidence>
<feature type="domain" description="CBM3" evidence="12">
    <location>
        <begin position="502"/>
        <end position="658"/>
    </location>
</feature>
<evidence type="ECO:0000256" key="7">
    <source>
        <dbReference type="PROSITE-ProRule" id="PRU10059"/>
    </source>
</evidence>
<dbReference type="Gene3D" id="2.60.40.10">
    <property type="entry name" value="Immunoglobulins"/>
    <property type="match status" value="2"/>
</dbReference>
<dbReference type="Pfam" id="PF00041">
    <property type="entry name" value="fn3"/>
    <property type="match status" value="1"/>
</dbReference>
<organism evidence="13 14">
    <name type="scientific">Paenibacillus pabuli</name>
    <dbReference type="NCBI Taxonomy" id="1472"/>
    <lineage>
        <taxon>Bacteria</taxon>
        <taxon>Bacillati</taxon>
        <taxon>Bacillota</taxon>
        <taxon>Bacilli</taxon>
        <taxon>Bacillales</taxon>
        <taxon>Paenibacillaceae</taxon>
        <taxon>Paenibacillus</taxon>
    </lineage>
</organism>
<evidence type="ECO:0000256" key="10">
    <source>
        <dbReference type="SAM" id="MobiDB-lite"/>
    </source>
</evidence>
<dbReference type="InterPro" id="IPR018221">
    <property type="entry name" value="Glyco_hydro_9_His_AS"/>
</dbReference>
<accession>A0A855YEF6</accession>
<keyword evidence="6 7" id="KW-0624">Polysaccharide degradation</keyword>
<dbReference type="EC" id="3.2.1.4" evidence="9"/>
<dbReference type="PROSITE" id="PS00698">
    <property type="entry name" value="GH9_3"/>
    <property type="match status" value="1"/>
</dbReference>
<dbReference type="PROSITE" id="PS00592">
    <property type="entry name" value="GH9_2"/>
    <property type="match status" value="1"/>
</dbReference>
<sequence>MKMKGSWWRRIAILALSAGLLAGSTSIQAWNGKADAAAGNHNYAEALQKAVYFYETQRSGKLPEDNRVEWRGDSGLNDGADVGVDLTGGWYDAGDHVKFGLPMAYSATMLAWSVVEYREGYEQAGQLEEIKDNLRWATDYFVKAHTKPNELWGQVGAGNTDHAWWGPAEVMQMNRPAFKIDASCPGSELAGETAAALASSSIVFRDSDPAYANKLLQHAKELYSFADTYRGKYSDCITDAQSFYNSWTGYYDELAWAATWLYMATNDSAYLSKAIATANLWQADGQTGNWAYTWTQGWDDKHYGAQILLARITSSLNMPEATRFIQSTERNLDYWSVGTNGQRIKYTPGGLAWLDTWGSLRYAANASFIAFVYSDWVSDPVKKARYQDFAVSQMNYILGDNPRQSSYVVGYGQNPPKHPHHRTSHSSWMNSDNTPSEHRHTLYGAMVGGPDETDAYTDSIGDYVSNEVATDYNAGFTGALAKMNLLFGQNDQPIANFPAPEVKTDEFFVEAAVKASGSNYTEIKAQLNNRSGWPARMGDKLSFRYFVDLSEVYAAGYTVSDVKVTTAYAEGATVSQPLVVDAAKRIYAVTADFTGTKIYPGGEGHYRKEVQFRITGPQGAWNANNDHSFQGLGTGNVTKSVYLPVYDAGIRIYGQEPGVTPVVMPAAPSGVQAVSGNAQVILNWAASPGAESYTVKRAEVNGGPYTSVATGLHGLTYTNTGLTNGKTYYYVVTAVNSAGESPESAQATATPQAGTSLPGALTLSGTAGNAQSILTWTAAAGAETYKVQRSVGGGAYADVATGLAVLNYIDATVVNGTAYSYRIVAVNASGQTLSNIVTLTPSAPPATTGTLEVQYRNGGAGASGNAVNPQFNLKNTGTQAIDLSTVKLRYYFTKDGAGDMTFWCDYAEIGTANVEGKFVTVTPATGTADTYLEISFKSGAGSLSAGAETGVIQGRFSKNNWSNFDQSNDYSYDATKTAFAAWDHVTGFQGGTKVWGMEP</sequence>
<evidence type="ECO:0000313" key="14">
    <source>
        <dbReference type="Proteomes" id="UP000247078"/>
    </source>
</evidence>
<feature type="signal peptide" evidence="9">
    <location>
        <begin position="1"/>
        <end position="29"/>
    </location>
</feature>
<dbReference type="PANTHER" id="PTHR22298">
    <property type="entry name" value="ENDO-1,4-BETA-GLUCANASE"/>
    <property type="match status" value="1"/>
</dbReference>
<dbReference type="Proteomes" id="UP000247078">
    <property type="component" value="Unassembled WGS sequence"/>
</dbReference>
<feature type="compositionally biased region" description="Polar residues" evidence="10">
    <location>
        <begin position="425"/>
        <end position="434"/>
    </location>
</feature>
<dbReference type="InterPro" id="IPR001701">
    <property type="entry name" value="Glyco_hydro_9"/>
</dbReference>
<dbReference type="InterPro" id="IPR003961">
    <property type="entry name" value="FN3_dom"/>
</dbReference>
<dbReference type="SMART" id="SM00060">
    <property type="entry name" value="FN3"/>
    <property type="match status" value="2"/>
</dbReference>
<comment type="similarity">
    <text evidence="7 9">Belongs to the glycosyl hydrolase 9 (cellulase E) family.</text>
</comment>
<dbReference type="InterPro" id="IPR008928">
    <property type="entry name" value="6-hairpin_glycosidase_sf"/>
</dbReference>
<keyword evidence="2 7" id="KW-0378">Hydrolase</keyword>
<dbReference type="Gene3D" id="1.50.10.10">
    <property type="match status" value="1"/>
</dbReference>
<dbReference type="CDD" id="cd00063">
    <property type="entry name" value="FN3"/>
    <property type="match status" value="1"/>
</dbReference>
<evidence type="ECO:0000256" key="9">
    <source>
        <dbReference type="RuleBase" id="RU361166"/>
    </source>
</evidence>
<proteinExistence type="inferred from homology"/>
<feature type="domain" description="Fibronectin type-III" evidence="11">
    <location>
        <begin position="664"/>
        <end position="754"/>
    </location>
</feature>
<gene>
    <name evidence="13" type="ORF">DET56_101317</name>
</gene>
<dbReference type="SMART" id="SM01067">
    <property type="entry name" value="CBM_3"/>
    <property type="match status" value="2"/>
</dbReference>
<dbReference type="Gene3D" id="2.60.40.710">
    <property type="entry name" value="Endoglucanase-like"/>
    <property type="match status" value="2"/>
</dbReference>
<dbReference type="GO" id="GO:0030245">
    <property type="term" value="P:cellulose catabolic process"/>
    <property type="evidence" value="ECO:0007669"/>
    <property type="project" value="UniProtKB-KW"/>
</dbReference>
<keyword evidence="4 7" id="KW-0119">Carbohydrate metabolism</keyword>
<keyword evidence="9" id="KW-0732">Signal</keyword>
<dbReference type="GO" id="GO:0030248">
    <property type="term" value="F:cellulose binding"/>
    <property type="evidence" value="ECO:0007669"/>
    <property type="project" value="InterPro"/>
</dbReference>
<dbReference type="InterPro" id="IPR013783">
    <property type="entry name" value="Ig-like_fold"/>
</dbReference>
<evidence type="ECO:0000259" key="12">
    <source>
        <dbReference type="PROSITE" id="PS51172"/>
    </source>
</evidence>
<reference evidence="13 14" key="1">
    <citation type="submission" date="2018-05" db="EMBL/GenBank/DDBJ databases">
        <title>Freshwater and sediment microbial communities from various areas in North America, analyzing microbe dynamics in response to fracking.</title>
        <authorList>
            <person name="Lamendella R."/>
        </authorList>
    </citation>
    <scope>NUCLEOTIDE SEQUENCE [LARGE SCALE GENOMIC DNA]</scope>
    <source>
        <strain evidence="13 14">DB-3</strain>
    </source>
</reference>
<dbReference type="AlphaFoldDB" id="A0A855YEF6"/>
<dbReference type="EMBL" id="QGTZ01000001">
    <property type="protein sequence ID" value="PWW45117.1"/>
    <property type="molecule type" value="Genomic_DNA"/>
</dbReference>
<dbReference type="InterPro" id="IPR036966">
    <property type="entry name" value="CBM3_sf"/>
</dbReference>
<dbReference type="PROSITE" id="PS51172">
    <property type="entry name" value="CBM3"/>
    <property type="match status" value="2"/>
</dbReference>
<name>A0A855YEF6_9BACL</name>
<comment type="caution">
    <text evidence="13">The sequence shown here is derived from an EMBL/GenBank/DDBJ whole genome shotgun (WGS) entry which is preliminary data.</text>
</comment>
<feature type="active site" evidence="8">
    <location>
        <position position="467"/>
    </location>
</feature>